<gene>
    <name evidence="1" type="ORF">Vadar_006998</name>
</gene>
<accession>A0ACB7YCA4</accession>
<name>A0ACB7YCA4_9ERIC</name>
<sequence length="192" mass="21631">MISQFQSRFVSFAPIPPPVILFARSGSSMDLIEQELDRLRSPDPGPRDLSVVTLQDRHRSKCIWDLDMEPPNDSAKVSFRRVETELRKNAAPCEEIMVYVRKANLEGLLRVPFVALDRGLITALVERWSPETHSFHLRPGEMTVTLQDVEVILGLPVEGEAVTRSTNLKDIDQLCTRLLGKAPSKNNNELQG</sequence>
<reference evidence="1 2" key="1">
    <citation type="journal article" date="2021" name="Hortic Res">
        <title>High-quality reference genome and annotation aids understanding of berry development for evergreen blueberry (Vaccinium darrowii).</title>
        <authorList>
            <person name="Yu J."/>
            <person name="Hulse-Kemp A.M."/>
            <person name="Babiker E."/>
            <person name="Staton M."/>
        </authorList>
    </citation>
    <scope>NUCLEOTIDE SEQUENCE [LARGE SCALE GENOMIC DNA]</scope>
    <source>
        <strain evidence="2">cv. NJ 8807/NJ 8810</strain>
        <tissue evidence="1">Young leaf</tissue>
    </source>
</reference>
<dbReference type="Proteomes" id="UP000828048">
    <property type="component" value="Chromosome 8"/>
</dbReference>
<keyword evidence="2" id="KW-1185">Reference proteome</keyword>
<comment type="caution">
    <text evidence="1">The sequence shown here is derived from an EMBL/GenBank/DDBJ whole genome shotgun (WGS) entry which is preliminary data.</text>
</comment>
<evidence type="ECO:0000313" key="2">
    <source>
        <dbReference type="Proteomes" id="UP000828048"/>
    </source>
</evidence>
<proteinExistence type="predicted"/>
<evidence type="ECO:0000313" key="1">
    <source>
        <dbReference type="EMBL" id="KAH7851076.1"/>
    </source>
</evidence>
<dbReference type="EMBL" id="CM037158">
    <property type="protein sequence ID" value="KAH7851076.1"/>
    <property type="molecule type" value="Genomic_DNA"/>
</dbReference>
<organism evidence="1 2">
    <name type="scientific">Vaccinium darrowii</name>
    <dbReference type="NCBI Taxonomy" id="229202"/>
    <lineage>
        <taxon>Eukaryota</taxon>
        <taxon>Viridiplantae</taxon>
        <taxon>Streptophyta</taxon>
        <taxon>Embryophyta</taxon>
        <taxon>Tracheophyta</taxon>
        <taxon>Spermatophyta</taxon>
        <taxon>Magnoliopsida</taxon>
        <taxon>eudicotyledons</taxon>
        <taxon>Gunneridae</taxon>
        <taxon>Pentapetalae</taxon>
        <taxon>asterids</taxon>
        <taxon>Ericales</taxon>
        <taxon>Ericaceae</taxon>
        <taxon>Vaccinioideae</taxon>
        <taxon>Vaccinieae</taxon>
        <taxon>Vaccinium</taxon>
    </lineage>
</organism>
<protein>
    <submittedName>
        <fullName evidence="1">Uncharacterized protein</fullName>
    </submittedName>
</protein>